<evidence type="ECO:0000256" key="1">
    <source>
        <dbReference type="SAM" id="MobiDB-lite"/>
    </source>
</evidence>
<organism evidence="2 3">
    <name type="scientific">Mycena metata</name>
    <dbReference type="NCBI Taxonomy" id="1033252"/>
    <lineage>
        <taxon>Eukaryota</taxon>
        <taxon>Fungi</taxon>
        <taxon>Dikarya</taxon>
        <taxon>Basidiomycota</taxon>
        <taxon>Agaricomycotina</taxon>
        <taxon>Agaricomycetes</taxon>
        <taxon>Agaricomycetidae</taxon>
        <taxon>Agaricales</taxon>
        <taxon>Marasmiineae</taxon>
        <taxon>Mycenaceae</taxon>
        <taxon>Mycena</taxon>
    </lineage>
</organism>
<protein>
    <submittedName>
        <fullName evidence="2">Uncharacterized protein</fullName>
    </submittedName>
</protein>
<dbReference type="EMBL" id="JARKIB010000230">
    <property type="protein sequence ID" value="KAJ7721372.1"/>
    <property type="molecule type" value="Genomic_DNA"/>
</dbReference>
<comment type="caution">
    <text evidence="2">The sequence shown here is derived from an EMBL/GenBank/DDBJ whole genome shotgun (WGS) entry which is preliminary data.</text>
</comment>
<dbReference type="AlphaFoldDB" id="A0AAD7HIA4"/>
<feature type="region of interest" description="Disordered" evidence="1">
    <location>
        <begin position="183"/>
        <end position="217"/>
    </location>
</feature>
<dbReference type="Proteomes" id="UP001215598">
    <property type="component" value="Unassembled WGS sequence"/>
</dbReference>
<accession>A0AAD7HIA4</accession>
<feature type="compositionally biased region" description="Polar residues" evidence="1">
    <location>
        <begin position="204"/>
        <end position="217"/>
    </location>
</feature>
<name>A0AAD7HIA4_9AGAR</name>
<keyword evidence="3" id="KW-1185">Reference proteome</keyword>
<reference evidence="2" key="1">
    <citation type="submission" date="2023-03" db="EMBL/GenBank/DDBJ databases">
        <title>Massive genome expansion in bonnet fungi (Mycena s.s.) driven by repeated elements and novel gene families across ecological guilds.</title>
        <authorList>
            <consortium name="Lawrence Berkeley National Laboratory"/>
            <person name="Harder C.B."/>
            <person name="Miyauchi S."/>
            <person name="Viragh M."/>
            <person name="Kuo A."/>
            <person name="Thoen E."/>
            <person name="Andreopoulos B."/>
            <person name="Lu D."/>
            <person name="Skrede I."/>
            <person name="Drula E."/>
            <person name="Henrissat B."/>
            <person name="Morin E."/>
            <person name="Kohler A."/>
            <person name="Barry K."/>
            <person name="LaButti K."/>
            <person name="Morin E."/>
            <person name="Salamov A."/>
            <person name="Lipzen A."/>
            <person name="Mereny Z."/>
            <person name="Hegedus B."/>
            <person name="Baldrian P."/>
            <person name="Stursova M."/>
            <person name="Weitz H."/>
            <person name="Taylor A."/>
            <person name="Grigoriev I.V."/>
            <person name="Nagy L.G."/>
            <person name="Martin F."/>
            <person name="Kauserud H."/>
        </authorList>
    </citation>
    <scope>NUCLEOTIDE SEQUENCE</scope>
    <source>
        <strain evidence="2">CBHHK182m</strain>
    </source>
</reference>
<gene>
    <name evidence="2" type="ORF">B0H16DRAFT_1473898</name>
</gene>
<sequence length="217" mass="24883">MLFLTHIGYRHNGPLHRCSFQVQPKSFKGFCCQSTEGPARVVKAASRTSRRQGFSAQYKFWCTKIKISDRWNRSLQGSIQIGWSRLFHTAAPLPYKGIEPSNKWYPPPNREYTVTAAPLPYKEIDPSNKWYLPLNSTVFPKSRKYPDVGTKYTIVPGPLHIPLAELTVAFAAHTMVELKEHKETISENENLETSPEPEQLKPSEYNTHFNMASERNT</sequence>
<evidence type="ECO:0000313" key="3">
    <source>
        <dbReference type="Proteomes" id="UP001215598"/>
    </source>
</evidence>
<proteinExistence type="predicted"/>
<evidence type="ECO:0000313" key="2">
    <source>
        <dbReference type="EMBL" id="KAJ7721372.1"/>
    </source>
</evidence>